<name>A0AA40CA81_9PEZI</name>
<evidence type="ECO:0000313" key="2">
    <source>
        <dbReference type="Proteomes" id="UP001174934"/>
    </source>
</evidence>
<reference evidence="1" key="1">
    <citation type="submission" date="2023-06" db="EMBL/GenBank/DDBJ databases">
        <title>Genome-scale phylogeny and comparative genomics of the fungal order Sordariales.</title>
        <authorList>
            <consortium name="Lawrence Berkeley National Laboratory"/>
            <person name="Hensen N."/>
            <person name="Bonometti L."/>
            <person name="Westerberg I."/>
            <person name="Brannstrom I.O."/>
            <person name="Guillou S."/>
            <person name="Cros-Aarteil S."/>
            <person name="Calhoun S."/>
            <person name="Haridas S."/>
            <person name="Kuo A."/>
            <person name="Mondo S."/>
            <person name="Pangilinan J."/>
            <person name="Riley R."/>
            <person name="LaButti K."/>
            <person name="Andreopoulos B."/>
            <person name="Lipzen A."/>
            <person name="Chen C."/>
            <person name="Yanf M."/>
            <person name="Daum C."/>
            <person name="Ng V."/>
            <person name="Clum A."/>
            <person name="Steindorff A."/>
            <person name="Ohm R."/>
            <person name="Martin F."/>
            <person name="Silar P."/>
            <person name="Natvig D."/>
            <person name="Lalanne C."/>
            <person name="Gautier V."/>
            <person name="Ament-velasquez S.L."/>
            <person name="Kruys A."/>
            <person name="Hutchinson M.I."/>
            <person name="Powell A.J."/>
            <person name="Barry K."/>
            <person name="Miller A.N."/>
            <person name="Grigoriev I.V."/>
            <person name="Debuchy R."/>
            <person name="Gladieux P."/>
            <person name="Thoren M.H."/>
            <person name="Johannesson H."/>
        </authorList>
    </citation>
    <scope>NUCLEOTIDE SEQUENCE</scope>
    <source>
        <strain evidence="1">SMH3391-2</strain>
    </source>
</reference>
<dbReference type="AlphaFoldDB" id="A0AA40CA81"/>
<gene>
    <name evidence="1" type="ORF">B0T17DRAFT_233378</name>
</gene>
<dbReference type="EMBL" id="JAULSR010000002">
    <property type="protein sequence ID" value="KAK0630860.1"/>
    <property type="molecule type" value="Genomic_DNA"/>
</dbReference>
<keyword evidence="2" id="KW-1185">Reference proteome</keyword>
<evidence type="ECO:0000313" key="1">
    <source>
        <dbReference type="EMBL" id="KAK0630860.1"/>
    </source>
</evidence>
<accession>A0AA40CA81</accession>
<proteinExistence type="predicted"/>
<organism evidence="1 2">
    <name type="scientific">Bombardia bombarda</name>
    <dbReference type="NCBI Taxonomy" id="252184"/>
    <lineage>
        <taxon>Eukaryota</taxon>
        <taxon>Fungi</taxon>
        <taxon>Dikarya</taxon>
        <taxon>Ascomycota</taxon>
        <taxon>Pezizomycotina</taxon>
        <taxon>Sordariomycetes</taxon>
        <taxon>Sordariomycetidae</taxon>
        <taxon>Sordariales</taxon>
        <taxon>Lasiosphaeriaceae</taxon>
        <taxon>Bombardia</taxon>
    </lineage>
</organism>
<protein>
    <submittedName>
        <fullName evidence="1">Uncharacterized protein</fullName>
    </submittedName>
</protein>
<dbReference type="Proteomes" id="UP001174934">
    <property type="component" value="Unassembled WGS sequence"/>
</dbReference>
<sequence length="200" mass="22396">MAGPERQLSKWLDEAVPEMPRRKSVSDDHHITAVELDDPFGEIHGAIMMLYRTILRVPVWSTPSTKSLGRQLESSQNSLLIWSDDYGVRDGSLGRVLKTSQDLRRSAIKILISISTGLARGISHTGLRRKSEAVHKSAKTLCSLANHLSYVFLDEDDDDSDTNSVLESDDSDSLESILEDIQFDTEYLFDLGPRLEEPIP</sequence>
<comment type="caution">
    <text evidence="1">The sequence shown here is derived from an EMBL/GenBank/DDBJ whole genome shotgun (WGS) entry which is preliminary data.</text>
</comment>